<dbReference type="Proteomes" id="UP001596253">
    <property type="component" value="Unassembled WGS sequence"/>
</dbReference>
<sequence>MDGHAKLAQQSRTWIIDAFFELLAQQDYETLTVKAITDQAQLSRRTFYRFFKDKPAILNDLSQQFLTSYAKALQELNPKMVTFDDIVVLFFRFMWQHRERLQLLIKQNLFMPRLPLVMAQAPQLYQEFDAPWHHSDSTEQINLLMTFMLGGYWSVINDWLAHADPVPPEEIANNLLLTLKKTDLKVVAFKKNAARESY</sequence>
<dbReference type="RefSeq" id="WP_171001075.1">
    <property type="nucleotide sequence ID" value="NZ_BJDK01000023.1"/>
</dbReference>
<feature type="domain" description="HTH tetR-type" evidence="3">
    <location>
        <begin position="9"/>
        <end position="69"/>
    </location>
</feature>
<evidence type="ECO:0000313" key="4">
    <source>
        <dbReference type="EMBL" id="MFC6165320.1"/>
    </source>
</evidence>
<dbReference type="EMBL" id="JBHSSD010000047">
    <property type="protein sequence ID" value="MFC6165320.1"/>
    <property type="molecule type" value="Genomic_DNA"/>
</dbReference>
<protein>
    <submittedName>
        <fullName evidence="4">TetR/AcrR family transcriptional regulator</fullName>
    </submittedName>
</protein>
<feature type="DNA-binding region" description="H-T-H motif" evidence="2">
    <location>
        <begin position="32"/>
        <end position="51"/>
    </location>
</feature>
<dbReference type="InterPro" id="IPR050624">
    <property type="entry name" value="HTH-type_Tx_Regulator"/>
</dbReference>
<name>A0ABW1R778_9LACO</name>
<dbReference type="PROSITE" id="PS50977">
    <property type="entry name" value="HTH_TETR_2"/>
    <property type="match status" value="1"/>
</dbReference>
<evidence type="ECO:0000313" key="5">
    <source>
        <dbReference type="Proteomes" id="UP001596253"/>
    </source>
</evidence>
<dbReference type="InterPro" id="IPR009057">
    <property type="entry name" value="Homeodomain-like_sf"/>
</dbReference>
<evidence type="ECO:0000256" key="1">
    <source>
        <dbReference type="ARBA" id="ARBA00023125"/>
    </source>
</evidence>
<proteinExistence type="predicted"/>
<organism evidence="4 5">
    <name type="scientific">Lactiplantibacillus dongliensis</name>
    <dbReference type="NCBI Taxonomy" id="2559919"/>
    <lineage>
        <taxon>Bacteria</taxon>
        <taxon>Bacillati</taxon>
        <taxon>Bacillota</taxon>
        <taxon>Bacilli</taxon>
        <taxon>Lactobacillales</taxon>
        <taxon>Lactobacillaceae</taxon>
        <taxon>Lactiplantibacillus</taxon>
    </lineage>
</organism>
<comment type="caution">
    <text evidence="4">The sequence shown here is derived from an EMBL/GenBank/DDBJ whole genome shotgun (WGS) entry which is preliminary data.</text>
</comment>
<dbReference type="InterPro" id="IPR001647">
    <property type="entry name" value="HTH_TetR"/>
</dbReference>
<dbReference type="Pfam" id="PF00440">
    <property type="entry name" value="TetR_N"/>
    <property type="match status" value="1"/>
</dbReference>
<dbReference type="PANTHER" id="PTHR43479">
    <property type="entry name" value="ACREF/ENVCD OPERON REPRESSOR-RELATED"/>
    <property type="match status" value="1"/>
</dbReference>
<keyword evidence="5" id="KW-1185">Reference proteome</keyword>
<keyword evidence="1 2" id="KW-0238">DNA-binding</keyword>
<dbReference type="SUPFAM" id="SSF46689">
    <property type="entry name" value="Homeodomain-like"/>
    <property type="match status" value="1"/>
</dbReference>
<gene>
    <name evidence="4" type="ORF">ACFP3T_11610</name>
</gene>
<dbReference type="PANTHER" id="PTHR43479:SF11">
    <property type="entry name" value="ACREF_ENVCD OPERON REPRESSOR-RELATED"/>
    <property type="match status" value="1"/>
</dbReference>
<evidence type="ECO:0000256" key="2">
    <source>
        <dbReference type="PROSITE-ProRule" id="PRU00335"/>
    </source>
</evidence>
<dbReference type="Gene3D" id="1.10.357.10">
    <property type="entry name" value="Tetracycline Repressor, domain 2"/>
    <property type="match status" value="1"/>
</dbReference>
<evidence type="ECO:0000259" key="3">
    <source>
        <dbReference type="PROSITE" id="PS50977"/>
    </source>
</evidence>
<reference evidence="5" key="1">
    <citation type="journal article" date="2019" name="Int. J. Syst. Evol. Microbiol.">
        <title>The Global Catalogue of Microorganisms (GCM) 10K type strain sequencing project: providing services to taxonomists for standard genome sequencing and annotation.</title>
        <authorList>
            <consortium name="The Broad Institute Genomics Platform"/>
            <consortium name="The Broad Institute Genome Sequencing Center for Infectious Disease"/>
            <person name="Wu L."/>
            <person name="Ma J."/>
        </authorList>
    </citation>
    <scope>NUCLEOTIDE SEQUENCE [LARGE SCALE GENOMIC DNA]</scope>
    <source>
        <strain evidence="5">CCM 8932</strain>
    </source>
</reference>
<accession>A0ABW1R778</accession>